<dbReference type="Proteomes" id="UP001054252">
    <property type="component" value="Unassembled WGS sequence"/>
</dbReference>
<evidence type="ECO:0000313" key="2">
    <source>
        <dbReference type="Proteomes" id="UP001054252"/>
    </source>
</evidence>
<sequence>MKLQAPPPKLAIVPLEKLGKNLKFLLLLLLNNKHRTQKSFPHLQNSGSALLCYFQLLLYCMGIPPALPPNYSPVFAVEILVSDHSVSLALRSSLRFYASEVSKLW</sequence>
<evidence type="ECO:0000313" key="1">
    <source>
        <dbReference type="EMBL" id="GKV42217.1"/>
    </source>
</evidence>
<comment type="caution">
    <text evidence="1">The sequence shown here is derived from an EMBL/GenBank/DDBJ whole genome shotgun (WGS) entry which is preliminary data.</text>
</comment>
<proteinExistence type="predicted"/>
<accession>A0AAV5M0I5</accession>
<organism evidence="1 2">
    <name type="scientific">Rubroshorea leprosula</name>
    <dbReference type="NCBI Taxonomy" id="152421"/>
    <lineage>
        <taxon>Eukaryota</taxon>
        <taxon>Viridiplantae</taxon>
        <taxon>Streptophyta</taxon>
        <taxon>Embryophyta</taxon>
        <taxon>Tracheophyta</taxon>
        <taxon>Spermatophyta</taxon>
        <taxon>Magnoliopsida</taxon>
        <taxon>eudicotyledons</taxon>
        <taxon>Gunneridae</taxon>
        <taxon>Pentapetalae</taxon>
        <taxon>rosids</taxon>
        <taxon>malvids</taxon>
        <taxon>Malvales</taxon>
        <taxon>Dipterocarpaceae</taxon>
        <taxon>Rubroshorea</taxon>
    </lineage>
</organism>
<gene>
    <name evidence="1" type="ORF">SLEP1_g49650</name>
</gene>
<reference evidence="1 2" key="1">
    <citation type="journal article" date="2021" name="Commun. Biol.">
        <title>The genome of Shorea leprosula (Dipterocarpaceae) highlights the ecological relevance of drought in aseasonal tropical rainforests.</title>
        <authorList>
            <person name="Ng K.K.S."/>
            <person name="Kobayashi M.J."/>
            <person name="Fawcett J.A."/>
            <person name="Hatakeyama M."/>
            <person name="Paape T."/>
            <person name="Ng C.H."/>
            <person name="Ang C.C."/>
            <person name="Tnah L.H."/>
            <person name="Lee C.T."/>
            <person name="Nishiyama T."/>
            <person name="Sese J."/>
            <person name="O'Brien M.J."/>
            <person name="Copetti D."/>
            <person name="Mohd Noor M.I."/>
            <person name="Ong R.C."/>
            <person name="Putra M."/>
            <person name="Sireger I.Z."/>
            <person name="Indrioko S."/>
            <person name="Kosugi Y."/>
            <person name="Izuno A."/>
            <person name="Isagi Y."/>
            <person name="Lee S.L."/>
            <person name="Shimizu K.K."/>
        </authorList>
    </citation>
    <scope>NUCLEOTIDE SEQUENCE [LARGE SCALE GENOMIC DNA]</scope>
    <source>
        <strain evidence="1">214</strain>
    </source>
</reference>
<keyword evidence="2" id="KW-1185">Reference proteome</keyword>
<name>A0AAV5M0I5_9ROSI</name>
<protein>
    <submittedName>
        <fullName evidence="1">Uncharacterized protein</fullName>
    </submittedName>
</protein>
<dbReference type="AlphaFoldDB" id="A0AAV5M0I5"/>
<dbReference type="EMBL" id="BPVZ01000156">
    <property type="protein sequence ID" value="GKV42217.1"/>
    <property type="molecule type" value="Genomic_DNA"/>
</dbReference>